<keyword evidence="5" id="KW-0256">Endoplasmic reticulum</keyword>
<reference evidence="12" key="1">
    <citation type="submission" date="2022-08" db="EMBL/GenBank/DDBJ databases">
        <title>Novel sulphate-reducing endosymbionts in the free-living metamonad Anaeramoeba.</title>
        <authorList>
            <person name="Jerlstrom-Hultqvist J."/>
            <person name="Cepicka I."/>
            <person name="Gallot-Lavallee L."/>
            <person name="Salas-Leiva D."/>
            <person name="Curtis B.A."/>
            <person name="Zahonova K."/>
            <person name="Pipaliya S."/>
            <person name="Dacks J."/>
            <person name="Roger A.J."/>
        </authorList>
    </citation>
    <scope>NUCLEOTIDE SEQUENCE</scope>
    <source>
        <strain evidence="12">Busselton2</strain>
    </source>
</reference>
<dbReference type="InterPro" id="IPR001108">
    <property type="entry name" value="Peptidase_A22A"/>
</dbReference>
<dbReference type="PANTHER" id="PTHR10202">
    <property type="entry name" value="PRESENILIN"/>
    <property type="match status" value="1"/>
</dbReference>
<dbReference type="EMBL" id="JANTQA010000012">
    <property type="protein sequence ID" value="KAJ3449649.1"/>
    <property type="molecule type" value="Genomic_DNA"/>
</dbReference>
<organism evidence="12 13">
    <name type="scientific">Anaeramoeba flamelloides</name>
    <dbReference type="NCBI Taxonomy" id="1746091"/>
    <lineage>
        <taxon>Eukaryota</taxon>
        <taxon>Metamonada</taxon>
        <taxon>Anaeramoebidae</taxon>
        <taxon>Anaeramoeba</taxon>
    </lineage>
</organism>
<dbReference type="GO" id="GO:0006509">
    <property type="term" value="P:membrane protein ectodomain proteolysis"/>
    <property type="evidence" value="ECO:0007669"/>
    <property type="project" value="TreeGrafter"/>
</dbReference>
<evidence type="ECO:0000313" key="12">
    <source>
        <dbReference type="EMBL" id="KAJ3449649.1"/>
    </source>
</evidence>
<evidence type="ECO:0000256" key="7">
    <source>
        <dbReference type="ARBA" id="ARBA00022989"/>
    </source>
</evidence>
<comment type="subcellular location">
    <subcellularLocation>
        <location evidence="1">Endoplasmic reticulum membrane</location>
        <topology evidence="1">Multi-pass membrane protein</topology>
    </subcellularLocation>
    <subcellularLocation>
        <location evidence="2">Golgi apparatus membrane</location>
        <topology evidence="2">Multi-pass membrane protein</topology>
    </subcellularLocation>
</comment>
<dbReference type="AlphaFoldDB" id="A0AAV8ABP7"/>
<feature type="compositionally biased region" description="Basic residues" evidence="10">
    <location>
        <begin position="296"/>
        <end position="317"/>
    </location>
</feature>
<evidence type="ECO:0000256" key="10">
    <source>
        <dbReference type="SAM" id="MobiDB-lite"/>
    </source>
</evidence>
<dbReference type="GO" id="GO:0042500">
    <property type="term" value="F:aspartic endopeptidase activity, intramembrane cleaving"/>
    <property type="evidence" value="ECO:0007669"/>
    <property type="project" value="InterPro"/>
</dbReference>
<dbReference type="GO" id="GO:0007219">
    <property type="term" value="P:Notch signaling pathway"/>
    <property type="evidence" value="ECO:0007669"/>
    <property type="project" value="UniProtKB-KW"/>
</dbReference>
<feature type="region of interest" description="Disordered" evidence="10">
    <location>
        <begin position="293"/>
        <end position="317"/>
    </location>
</feature>
<evidence type="ECO:0000256" key="6">
    <source>
        <dbReference type="ARBA" id="ARBA00022976"/>
    </source>
</evidence>
<gene>
    <name evidence="12" type="ORF">M0812_05806</name>
</gene>
<feature type="transmembrane region" description="Helical" evidence="11">
    <location>
        <begin position="398"/>
        <end position="418"/>
    </location>
</feature>
<feature type="transmembrane region" description="Helical" evidence="11">
    <location>
        <begin position="150"/>
        <end position="171"/>
    </location>
</feature>
<feature type="transmembrane region" description="Helical" evidence="11">
    <location>
        <begin position="268"/>
        <end position="285"/>
    </location>
</feature>
<evidence type="ECO:0000256" key="8">
    <source>
        <dbReference type="ARBA" id="ARBA00023034"/>
    </source>
</evidence>
<keyword evidence="6" id="KW-0914">Notch signaling pathway</keyword>
<protein>
    <submittedName>
        <fullName evidence="12">Presenilin</fullName>
    </submittedName>
</protein>
<dbReference type="SMART" id="SM00730">
    <property type="entry name" value="PSN"/>
    <property type="match status" value="1"/>
</dbReference>
<sequence length="430" mass="49640">MNIDLELFQYLTTEEATFLLQQTREKNATALPQPFQVPPQARLPSPKPEVIVNKFEEEAKRIFHILIPVTLSLILSIFLCLIYYHLPSTEQARQYITVAIDVQDSTTDSTFFGKRNSFKRSIIMAASLVFSLVLATGLLVLFLYCGWYKLLKLWLLFSVVFIMMIVPLKFNELMLSFNIEIDYLTFAILSWNWLAVGVIAFFWKSPAFVQRAYLVIFCVSFGNIIGSLNETFCLIVVGLVSIYDLISVCWDKGLLNLLIKISRERNKSIPALVYISFAFYVFLASDEDEMESQKQKEKRKKKARKEMLKQKKQRRKKRLEIQKNNAEILRQVQNSKESVNKKQQGIKLGAGDFVFYSALITRVSFLREPIPIITTAFAILFGLVITLAILIKYKKPVPALPIPILLGVSSYFISKYMLSDYCNNNWFYSY</sequence>
<comment type="similarity">
    <text evidence="3">Belongs to the peptidase A22A family.</text>
</comment>
<evidence type="ECO:0000256" key="1">
    <source>
        <dbReference type="ARBA" id="ARBA00004477"/>
    </source>
</evidence>
<accession>A0AAV8ABP7</accession>
<feature type="transmembrane region" description="Helical" evidence="11">
    <location>
        <begin position="370"/>
        <end position="391"/>
    </location>
</feature>
<feature type="transmembrane region" description="Helical" evidence="11">
    <location>
        <begin position="232"/>
        <end position="248"/>
    </location>
</feature>
<keyword evidence="7 11" id="KW-1133">Transmembrane helix</keyword>
<dbReference type="InterPro" id="IPR006639">
    <property type="entry name" value="Preselin/SPP"/>
</dbReference>
<name>A0AAV8ABP7_9EUKA</name>
<dbReference type="Gene3D" id="1.10.472.100">
    <property type="entry name" value="Presenilin"/>
    <property type="match status" value="1"/>
</dbReference>
<evidence type="ECO:0000256" key="2">
    <source>
        <dbReference type="ARBA" id="ARBA00004653"/>
    </source>
</evidence>
<comment type="caution">
    <text evidence="12">The sequence shown here is derived from an EMBL/GenBank/DDBJ whole genome shotgun (WGS) entry which is preliminary data.</text>
</comment>
<keyword evidence="4 11" id="KW-0812">Transmembrane</keyword>
<keyword evidence="9 11" id="KW-0472">Membrane</keyword>
<feature type="transmembrane region" description="Helical" evidence="11">
    <location>
        <begin position="122"/>
        <end position="144"/>
    </location>
</feature>
<feature type="transmembrane region" description="Helical" evidence="11">
    <location>
        <begin position="183"/>
        <end position="202"/>
    </location>
</feature>
<feature type="transmembrane region" description="Helical" evidence="11">
    <location>
        <begin position="62"/>
        <end position="84"/>
    </location>
</feature>
<dbReference type="InterPro" id="IPR042524">
    <property type="entry name" value="Presenilin_C"/>
</dbReference>
<dbReference type="GO" id="GO:0000139">
    <property type="term" value="C:Golgi membrane"/>
    <property type="evidence" value="ECO:0007669"/>
    <property type="project" value="UniProtKB-SubCell"/>
</dbReference>
<evidence type="ECO:0000256" key="4">
    <source>
        <dbReference type="ARBA" id="ARBA00022692"/>
    </source>
</evidence>
<dbReference type="Pfam" id="PF01080">
    <property type="entry name" value="Presenilin"/>
    <property type="match status" value="1"/>
</dbReference>
<proteinExistence type="inferred from homology"/>
<dbReference type="GO" id="GO:0016485">
    <property type="term" value="P:protein processing"/>
    <property type="evidence" value="ECO:0007669"/>
    <property type="project" value="InterPro"/>
</dbReference>
<evidence type="ECO:0000313" key="13">
    <source>
        <dbReference type="Proteomes" id="UP001146793"/>
    </source>
</evidence>
<evidence type="ECO:0000256" key="9">
    <source>
        <dbReference type="ARBA" id="ARBA00023136"/>
    </source>
</evidence>
<evidence type="ECO:0000256" key="5">
    <source>
        <dbReference type="ARBA" id="ARBA00022824"/>
    </source>
</evidence>
<evidence type="ECO:0000256" key="3">
    <source>
        <dbReference type="ARBA" id="ARBA00008604"/>
    </source>
</evidence>
<dbReference type="PANTHER" id="PTHR10202:SF13">
    <property type="entry name" value="PRESENILIN HOMOLOG"/>
    <property type="match status" value="1"/>
</dbReference>
<keyword evidence="8" id="KW-0333">Golgi apparatus</keyword>
<dbReference type="GO" id="GO:0070765">
    <property type="term" value="C:gamma-secretase complex"/>
    <property type="evidence" value="ECO:0007669"/>
    <property type="project" value="TreeGrafter"/>
</dbReference>
<dbReference type="GO" id="GO:0005789">
    <property type="term" value="C:endoplasmic reticulum membrane"/>
    <property type="evidence" value="ECO:0007669"/>
    <property type="project" value="UniProtKB-SubCell"/>
</dbReference>
<evidence type="ECO:0000256" key="11">
    <source>
        <dbReference type="SAM" id="Phobius"/>
    </source>
</evidence>
<dbReference type="Proteomes" id="UP001146793">
    <property type="component" value="Unassembled WGS sequence"/>
</dbReference>